<proteinExistence type="predicted"/>
<dbReference type="Proteomes" id="UP000001542">
    <property type="component" value="Unassembled WGS sequence"/>
</dbReference>
<evidence type="ECO:0000313" key="3">
    <source>
        <dbReference type="Proteomes" id="UP000001542"/>
    </source>
</evidence>
<dbReference type="Gene3D" id="3.40.50.880">
    <property type="match status" value="1"/>
</dbReference>
<dbReference type="SMR" id="A2DPE8"/>
<dbReference type="OMA" id="WPASITE"/>
<protein>
    <submittedName>
        <fullName evidence="2">BTB/POZ domain containing protein</fullName>
    </submittedName>
</protein>
<sequence length="578" mass="65509">MAVSFSSLLQSKAFSDLCLVANGTRISIHRAIVAERSGYFHDLFAKDPSQKIVEITLPDPCSECLPHVLNFLYSDPNFHVTKNSFGPILNIAVCFKIQALIDTLFEWMKANITAENTMYFYFAIKDIQDKLKAENDTQDKSKADADTQKQYIQKQLEETFMTTIIDNIVLHFELIDRGDIWSLPYNTFYTVITHKNFNSSSFCLSSAIAYTIMNNSKLEKSEVETLLSLYLQIDWPASITELVQNSAPNDPRNQNSISSLLLPFVAKHFRRIPNTEFSKFPHKFMTALVSRDDLNAPSSEYVRQQIQNLTNSTTRVNKQRNLQMWEAFLGDGKEREYHTLPVTKENIRVLILSSVYLDVLTDIKQDLVEGGIQAQNIFLFNADTGHPTSTLLFQFDVVLAFTHYQFENPDITCSFLYDYVQNGGGLVTCYGFCRDDEWGLGDEALDSLMPFARGTQLTKCAREKVIVEDNHPLMDGIKTIRHGEFSPRCNVKLNEGATLVASFADGVPLVAYKETNRMNQKIVSINFYPVSSRVHRLGFPPDQPWTQIFTRAILYACGIDISNKPEEASGDEDPAPAD</sequence>
<dbReference type="VEuPathDB" id="TrichDB:TVAG_170040"/>
<reference evidence="2" key="2">
    <citation type="journal article" date="2007" name="Science">
        <title>Draft genome sequence of the sexually transmitted pathogen Trichomonas vaginalis.</title>
        <authorList>
            <person name="Carlton J.M."/>
            <person name="Hirt R.P."/>
            <person name="Silva J.C."/>
            <person name="Delcher A.L."/>
            <person name="Schatz M."/>
            <person name="Zhao Q."/>
            <person name="Wortman J.R."/>
            <person name="Bidwell S.L."/>
            <person name="Alsmark U.C.M."/>
            <person name="Besteiro S."/>
            <person name="Sicheritz-Ponten T."/>
            <person name="Noel C.J."/>
            <person name="Dacks J.B."/>
            <person name="Foster P.G."/>
            <person name="Simillion C."/>
            <person name="Van de Peer Y."/>
            <person name="Miranda-Saavedra D."/>
            <person name="Barton G.J."/>
            <person name="Westrop G.D."/>
            <person name="Mueller S."/>
            <person name="Dessi D."/>
            <person name="Fiori P.L."/>
            <person name="Ren Q."/>
            <person name="Paulsen I."/>
            <person name="Zhang H."/>
            <person name="Bastida-Corcuera F.D."/>
            <person name="Simoes-Barbosa A."/>
            <person name="Brown M.T."/>
            <person name="Hayes R.D."/>
            <person name="Mukherjee M."/>
            <person name="Okumura C.Y."/>
            <person name="Schneider R."/>
            <person name="Smith A.J."/>
            <person name="Vanacova S."/>
            <person name="Villalvazo M."/>
            <person name="Haas B.J."/>
            <person name="Pertea M."/>
            <person name="Feldblyum T.V."/>
            <person name="Utterback T.R."/>
            <person name="Shu C.L."/>
            <person name="Osoegawa K."/>
            <person name="de Jong P.J."/>
            <person name="Hrdy I."/>
            <person name="Horvathova L."/>
            <person name="Zubacova Z."/>
            <person name="Dolezal P."/>
            <person name="Malik S.B."/>
            <person name="Logsdon J.M. Jr."/>
            <person name="Henze K."/>
            <person name="Gupta A."/>
            <person name="Wang C.C."/>
            <person name="Dunne R.L."/>
            <person name="Upcroft J.A."/>
            <person name="Upcroft P."/>
            <person name="White O."/>
            <person name="Salzberg S.L."/>
            <person name="Tang P."/>
            <person name="Chiu C.-H."/>
            <person name="Lee Y.-S."/>
            <person name="Embley T.M."/>
            <person name="Coombs G.H."/>
            <person name="Mottram J.C."/>
            <person name="Tachezy J."/>
            <person name="Fraser-Liggett C.M."/>
            <person name="Johnson P.J."/>
        </authorList>
    </citation>
    <scope>NUCLEOTIDE SEQUENCE [LARGE SCALE GENOMIC DNA]</scope>
    <source>
        <strain evidence="2">G3</strain>
    </source>
</reference>
<dbReference type="VEuPathDB" id="TrichDB:TVAGG3_0680900"/>
<dbReference type="PANTHER" id="PTHR24410">
    <property type="entry name" value="HL07962P-RELATED"/>
    <property type="match status" value="1"/>
</dbReference>
<dbReference type="KEGG" id="tva:4775710"/>
<evidence type="ECO:0000313" key="2">
    <source>
        <dbReference type="EMBL" id="EAY17692.1"/>
    </source>
</evidence>
<evidence type="ECO:0000259" key="1">
    <source>
        <dbReference type="PROSITE" id="PS50097"/>
    </source>
</evidence>
<dbReference type="InParanoid" id="A2DPE8"/>
<dbReference type="SMART" id="SM00225">
    <property type="entry name" value="BTB"/>
    <property type="match status" value="1"/>
</dbReference>
<gene>
    <name evidence="2" type="ORF">TVAG_170040</name>
</gene>
<name>A2DPE8_TRIV3</name>
<organism evidence="2 3">
    <name type="scientific">Trichomonas vaginalis (strain ATCC PRA-98 / G3)</name>
    <dbReference type="NCBI Taxonomy" id="412133"/>
    <lineage>
        <taxon>Eukaryota</taxon>
        <taxon>Metamonada</taxon>
        <taxon>Parabasalia</taxon>
        <taxon>Trichomonadida</taxon>
        <taxon>Trichomonadidae</taxon>
        <taxon>Trichomonas</taxon>
    </lineage>
</organism>
<dbReference type="InterPro" id="IPR051481">
    <property type="entry name" value="BTB-POZ/Galectin-3-binding"/>
</dbReference>
<dbReference type="AlphaFoldDB" id="A2DPE8"/>
<dbReference type="InterPro" id="IPR029062">
    <property type="entry name" value="Class_I_gatase-like"/>
</dbReference>
<dbReference type="PROSITE" id="PS50097">
    <property type="entry name" value="BTB"/>
    <property type="match status" value="1"/>
</dbReference>
<dbReference type="Gene3D" id="3.30.710.10">
    <property type="entry name" value="Potassium Channel Kv1.1, Chain A"/>
    <property type="match status" value="1"/>
</dbReference>
<accession>A2DPE8</accession>
<dbReference type="SUPFAM" id="SSF54695">
    <property type="entry name" value="POZ domain"/>
    <property type="match status" value="1"/>
</dbReference>
<keyword evidence="3" id="KW-1185">Reference proteome</keyword>
<dbReference type="RefSeq" id="XP_001329827.1">
    <property type="nucleotide sequence ID" value="XM_001329792.1"/>
</dbReference>
<dbReference type="PANTHER" id="PTHR24410:SF23">
    <property type="entry name" value="BTB DOMAIN-CONTAINING PROTEIN-RELATED"/>
    <property type="match status" value="1"/>
</dbReference>
<dbReference type="SUPFAM" id="SSF52317">
    <property type="entry name" value="Class I glutamine amidotransferase-like"/>
    <property type="match status" value="1"/>
</dbReference>
<dbReference type="CDD" id="cd03143">
    <property type="entry name" value="A4_beta-galactosidase_middle_domain"/>
    <property type="match status" value="1"/>
</dbReference>
<dbReference type="OrthoDB" id="6359816at2759"/>
<dbReference type="EMBL" id="DS113227">
    <property type="protein sequence ID" value="EAY17692.1"/>
    <property type="molecule type" value="Genomic_DNA"/>
</dbReference>
<dbReference type="Pfam" id="PF00651">
    <property type="entry name" value="BTB"/>
    <property type="match status" value="1"/>
</dbReference>
<feature type="domain" description="BTB" evidence="1">
    <location>
        <begin position="15"/>
        <end position="75"/>
    </location>
</feature>
<dbReference type="InterPro" id="IPR000210">
    <property type="entry name" value="BTB/POZ_dom"/>
</dbReference>
<reference evidence="2" key="1">
    <citation type="submission" date="2006-10" db="EMBL/GenBank/DDBJ databases">
        <authorList>
            <person name="Amadeo P."/>
            <person name="Zhao Q."/>
            <person name="Wortman J."/>
            <person name="Fraser-Liggett C."/>
            <person name="Carlton J."/>
        </authorList>
    </citation>
    <scope>NUCLEOTIDE SEQUENCE</scope>
    <source>
        <strain evidence="2">G3</strain>
    </source>
</reference>
<dbReference type="InterPro" id="IPR011333">
    <property type="entry name" value="SKP1/BTB/POZ_sf"/>
</dbReference>
<dbReference type="CDD" id="cd18186">
    <property type="entry name" value="BTB_POZ_ZBTB_KLHL-like"/>
    <property type="match status" value="1"/>
</dbReference>